<sequence>MFSTLTYLISKSASQVLTCVFNGPLNLTWTSWYPTRLGVFIVCRENGIVLPYLSIQLHSESAAVRLFHGIWHCHQIYLSSSIVTLTSLPLCSNCLFSFFHVLHYRGLWAVL</sequence>
<dbReference type="AlphaFoldDB" id="A0A8D8LFG6"/>
<accession>A0A8D8LFG6</accession>
<organism evidence="1">
    <name type="scientific">Cacopsylla melanoneura</name>
    <dbReference type="NCBI Taxonomy" id="428564"/>
    <lineage>
        <taxon>Eukaryota</taxon>
        <taxon>Metazoa</taxon>
        <taxon>Ecdysozoa</taxon>
        <taxon>Arthropoda</taxon>
        <taxon>Hexapoda</taxon>
        <taxon>Insecta</taxon>
        <taxon>Pterygota</taxon>
        <taxon>Neoptera</taxon>
        <taxon>Paraneoptera</taxon>
        <taxon>Hemiptera</taxon>
        <taxon>Sternorrhyncha</taxon>
        <taxon>Psylloidea</taxon>
        <taxon>Psyllidae</taxon>
        <taxon>Psyllinae</taxon>
        <taxon>Cacopsylla</taxon>
    </lineage>
</organism>
<dbReference type="EMBL" id="HBUF01015925">
    <property type="protein sequence ID" value="CAG6609749.1"/>
    <property type="molecule type" value="Transcribed_RNA"/>
</dbReference>
<evidence type="ECO:0000313" key="1">
    <source>
        <dbReference type="EMBL" id="CAG6609749.1"/>
    </source>
</evidence>
<proteinExistence type="predicted"/>
<reference evidence="1" key="1">
    <citation type="submission" date="2021-05" db="EMBL/GenBank/DDBJ databases">
        <authorList>
            <person name="Alioto T."/>
            <person name="Alioto T."/>
            <person name="Gomez Garrido J."/>
        </authorList>
    </citation>
    <scope>NUCLEOTIDE SEQUENCE</scope>
</reference>
<name>A0A8D8LFG6_9HEMI</name>
<protein>
    <submittedName>
        <fullName evidence="1">Uncharacterized protein</fullName>
    </submittedName>
</protein>